<dbReference type="AlphaFoldDB" id="A0A8C6JUZ8"/>
<dbReference type="Ensembl" id="ENSMUNT00000021318.2">
    <property type="protein sequence ID" value="ENSMUNP00000018564.1"/>
    <property type="gene ID" value="ENSMUNG00000014192.2"/>
</dbReference>
<evidence type="ECO:0000313" key="2">
    <source>
        <dbReference type="Proteomes" id="UP000694405"/>
    </source>
</evidence>
<organism evidence="1 2">
    <name type="scientific">Melopsittacus undulatus</name>
    <name type="common">Budgerigar</name>
    <name type="synonym">Psittacus undulatus</name>
    <dbReference type="NCBI Taxonomy" id="13146"/>
    <lineage>
        <taxon>Eukaryota</taxon>
        <taxon>Metazoa</taxon>
        <taxon>Chordata</taxon>
        <taxon>Craniata</taxon>
        <taxon>Vertebrata</taxon>
        <taxon>Euteleostomi</taxon>
        <taxon>Archelosauria</taxon>
        <taxon>Archosauria</taxon>
        <taxon>Dinosauria</taxon>
        <taxon>Saurischia</taxon>
        <taxon>Theropoda</taxon>
        <taxon>Coelurosauria</taxon>
        <taxon>Aves</taxon>
        <taxon>Neognathae</taxon>
        <taxon>Neoaves</taxon>
        <taxon>Telluraves</taxon>
        <taxon>Australaves</taxon>
        <taxon>Psittaciformes</taxon>
        <taxon>Psittaculidae</taxon>
        <taxon>Melopsittacus</taxon>
    </lineage>
</organism>
<dbReference type="GO" id="GO:0005737">
    <property type="term" value="C:cytoplasm"/>
    <property type="evidence" value="ECO:0007669"/>
    <property type="project" value="UniProtKB-ARBA"/>
</dbReference>
<reference evidence="1" key="3">
    <citation type="submission" date="2025-09" db="UniProtKB">
        <authorList>
            <consortium name="Ensembl"/>
        </authorList>
    </citation>
    <scope>IDENTIFICATION</scope>
</reference>
<dbReference type="InterPro" id="IPR019347">
    <property type="entry name" value="Axonemal_dynein_light_chain"/>
</dbReference>
<evidence type="ECO:0000313" key="1">
    <source>
        <dbReference type="Ensembl" id="ENSMUNP00000018564.1"/>
    </source>
</evidence>
<dbReference type="PANTHER" id="PTHR23052">
    <property type="entry name" value="AXONEMAL DYNEIN LIGHT CHAIN DOMAIN-CONTAINING PROTEIN 1"/>
    <property type="match status" value="1"/>
</dbReference>
<name>A0A8C6JUZ8_MELUD</name>
<dbReference type="InterPro" id="IPR052845">
    <property type="entry name" value="Axonemal_dynein_LC_domain"/>
</dbReference>
<dbReference type="OMA" id="VSEKAWT"/>
<reference evidence="1" key="1">
    <citation type="submission" date="2020-03" db="EMBL/GenBank/DDBJ databases">
        <title>Melopsittacus undulatus (budgerigar) genome, bMelUnd1, maternal haplotype with Z.</title>
        <authorList>
            <person name="Gedman G."/>
            <person name="Mountcastle J."/>
            <person name="Haase B."/>
            <person name="Formenti G."/>
            <person name="Wright T."/>
            <person name="Apodaca J."/>
            <person name="Pelan S."/>
            <person name="Chow W."/>
            <person name="Rhie A."/>
            <person name="Howe K."/>
            <person name="Fedrigo O."/>
            <person name="Jarvis E.D."/>
        </authorList>
    </citation>
    <scope>NUCLEOTIDE SEQUENCE [LARGE SCALE GENOMIC DNA]</scope>
</reference>
<keyword evidence="2" id="KW-1185">Reference proteome</keyword>
<dbReference type="Pfam" id="PF10211">
    <property type="entry name" value="Ax_dynein_light"/>
    <property type="match status" value="1"/>
</dbReference>
<accession>A0A8C6JUZ8</accession>
<dbReference type="Proteomes" id="UP000694405">
    <property type="component" value="Chromosome 6"/>
</dbReference>
<dbReference type="PANTHER" id="PTHR23052:SF1">
    <property type="entry name" value="AXONEMAL DYNEIN LIGHT CHAIN DOMAIN-CONTAINING PROTEIN 1"/>
    <property type="match status" value="1"/>
</dbReference>
<sequence>MLVWYKGAGILSWFFSAPYFIISFTFTSRINAVEMSLCYFPEMRKLRGTSRMLDHIKPVSSSLEHSFVPEEVFQSLTSASSSFCSPKYFRSPQTTKPLMDRLWHYLNSRSKFRHLTDHPVSLTGTGRGSLTGSLIPEEFHIVRNRGVLPLKYFDDKYATLLEDREKKLHQFPSLRPPGRLEVIQVMHLMDSMLEKAGVDKLIRVTGSSQLHNMLELLKAEQNIYNIVFHELIWQVSVDCVERGQLLSKLRQRYVSLLEWIPEQMKTLYKEMMSQRLVNRHITEELLYFKESVGQLELYKVREHDSKVTEEAEKAQEELHAAMQEAKTNVKLLEEYQELDTLQRRQLEEQALLLAQERDIWIAATYDLAQKAGAGNQWYTARYKTSQIDTEDLTDLQEKTEQFRERLGHIGAEIEHSEESTQRKLQTLRSSFHKHLQYFHSSDS</sequence>
<protein>
    <submittedName>
        <fullName evidence="1">Uncharacterized protein</fullName>
    </submittedName>
</protein>
<reference evidence="1" key="2">
    <citation type="submission" date="2025-08" db="UniProtKB">
        <authorList>
            <consortium name="Ensembl"/>
        </authorList>
    </citation>
    <scope>IDENTIFICATION</scope>
</reference>
<proteinExistence type="predicted"/>